<evidence type="ECO:0000313" key="1">
    <source>
        <dbReference type="EMBL" id="HIR05764.1"/>
    </source>
</evidence>
<proteinExistence type="predicted"/>
<protein>
    <submittedName>
        <fullName evidence="1">Uncharacterized protein</fullName>
    </submittedName>
</protein>
<comment type="caution">
    <text evidence="1">The sequence shown here is derived from an EMBL/GenBank/DDBJ whole genome shotgun (WGS) entry which is preliminary data.</text>
</comment>
<reference evidence="1" key="2">
    <citation type="journal article" date="2021" name="PeerJ">
        <title>Extensive microbial diversity within the chicken gut microbiome revealed by metagenomics and culture.</title>
        <authorList>
            <person name="Gilroy R."/>
            <person name="Ravi A."/>
            <person name="Getino M."/>
            <person name="Pursley I."/>
            <person name="Horton D.L."/>
            <person name="Alikhan N.F."/>
            <person name="Baker D."/>
            <person name="Gharbi K."/>
            <person name="Hall N."/>
            <person name="Watson M."/>
            <person name="Adriaenssens E.M."/>
            <person name="Foster-Nyarko E."/>
            <person name="Jarju S."/>
            <person name="Secka A."/>
            <person name="Antonio M."/>
            <person name="Oren A."/>
            <person name="Chaudhuri R.R."/>
            <person name="La Ragione R."/>
            <person name="Hildebrand F."/>
            <person name="Pallen M.J."/>
        </authorList>
    </citation>
    <scope>NUCLEOTIDE SEQUENCE</scope>
    <source>
        <strain evidence="1">CHK180-2868</strain>
    </source>
</reference>
<accession>A0A9D1A492</accession>
<dbReference type="EMBL" id="DVGC01000040">
    <property type="protein sequence ID" value="HIR05764.1"/>
    <property type="molecule type" value="Genomic_DNA"/>
</dbReference>
<organism evidence="1 2">
    <name type="scientific">Candidatus Copromonas faecavium</name>
    <name type="common">nom. illeg.</name>
    <dbReference type="NCBI Taxonomy" id="2840740"/>
    <lineage>
        <taxon>Bacteria</taxon>
        <taxon>Bacillati</taxon>
        <taxon>Bacillota</taxon>
        <taxon>Clostridia</taxon>
        <taxon>Lachnospirales</taxon>
        <taxon>Lachnospiraceae</taxon>
        <taxon>Candidatus Copromonas (nom. illeg.)</taxon>
    </lineage>
</organism>
<reference evidence="1" key="1">
    <citation type="submission" date="2020-10" db="EMBL/GenBank/DDBJ databases">
        <authorList>
            <person name="Gilroy R."/>
        </authorList>
    </citation>
    <scope>NUCLEOTIDE SEQUENCE</scope>
    <source>
        <strain evidence="1">CHK180-2868</strain>
    </source>
</reference>
<gene>
    <name evidence="1" type="ORF">IAB28_07340</name>
</gene>
<name>A0A9D1A492_9FIRM</name>
<dbReference type="Proteomes" id="UP000824250">
    <property type="component" value="Unassembled WGS sequence"/>
</dbReference>
<dbReference type="AlphaFoldDB" id="A0A9D1A492"/>
<sequence length="120" mass="14522">MNYMVCMPSQDQLSRENCEKIHNILARMSDKYRLNIVPEPVKTKRLSSPVYYRKYRIYKEIRERDGNSEAYLTPEEEAMILSVCRSPEEEELMKHCTYAYRYPASLVLKSFREEKRDRKR</sequence>
<evidence type="ECO:0000313" key="2">
    <source>
        <dbReference type="Proteomes" id="UP000824250"/>
    </source>
</evidence>